<evidence type="ECO:0000313" key="6">
    <source>
        <dbReference type="Proteomes" id="UP000663829"/>
    </source>
</evidence>
<protein>
    <submittedName>
        <fullName evidence="3">Uncharacterized protein</fullName>
    </submittedName>
</protein>
<dbReference type="Proteomes" id="UP000663829">
    <property type="component" value="Unassembled WGS sequence"/>
</dbReference>
<organism evidence="3 6">
    <name type="scientific">Didymodactylos carnosus</name>
    <dbReference type="NCBI Taxonomy" id="1234261"/>
    <lineage>
        <taxon>Eukaryota</taxon>
        <taxon>Metazoa</taxon>
        <taxon>Spiralia</taxon>
        <taxon>Gnathifera</taxon>
        <taxon>Rotifera</taxon>
        <taxon>Eurotatoria</taxon>
        <taxon>Bdelloidea</taxon>
        <taxon>Philodinida</taxon>
        <taxon>Philodinidae</taxon>
        <taxon>Didymodactylos</taxon>
    </lineage>
</organism>
<dbReference type="EMBL" id="CAJNOK010019665">
    <property type="protein sequence ID" value="CAF1303627.1"/>
    <property type="molecule type" value="Genomic_DNA"/>
</dbReference>
<accession>A0A816CYM8</accession>
<proteinExistence type="predicted"/>
<keyword evidence="6" id="KW-1185">Reference proteome</keyword>
<dbReference type="EMBL" id="CAJOBA010041244">
    <property type="protein sequence ID" value="CAF4110255.1"/>
    <property type="molecule type" value="Genomic_DNA"/>
</dbReference>
<dbReference type="Proteomes" id="UP000677228">
    <property type="component" value="Unassembled WGS sequence"/>
</dbReference>
<name>A0A816CYM8_9BILA</name>
<reference evidence="3" key="1">
    <citation type="submission" date="2021-02" db="EMBL/GenBank/DDBJ databases">
        <authorList>
            <person name="Nowell W R."/>
        </authorList>
    </citation>
    <scope>NUCLEOTIDE SEQUENCE</scope>
</reference>
<dbReference type="EMBL" id="CAJOBC010110318">
    <property type="protein sequence ID" value="CAF4523746.1"/>
    <property type="molecule type" value="Genomic_DNA"/>
</dbReference>
<dbReference type="AlphaFoldDB" id="A0A816CYM8"/>
<dbReference type="EMBL" id="CAJNOQ010042687">
    <property type="protein sequence ID" value="CAF1627839.1"/>
    <property type="molecule type" value="Genomic_DNA"/>
</dbReference>
<dbReference type="Proteomes" id="UP000682733">
    <property type="component" value="Unassembled WGS sequence"/>
</dbReference>
<evidence type="ECO:0000313" key="2">
    <source>
        <dbReference type="EMBL" id="CAF1303627.1"/>
    </source>
</evidence>
<gene>
    <name evidence="3" type="ORF">GPM918_LOCUS44161</name>
    <name evidence="2" type="ORF">OVA965_LOCUS28651</name>
    <name evidence="5" type="ORF">SRO942_LOCUS45896</name>
    <name evidence="4" type="ORF">TMI583_LOCUS29407</name>
</gene>
<evidence type="ECO:0000313" key="3">
    <source>
        <dbReference type="EMBL" id="CAF1627839.1"/>
    </source>
</evidence>
<feature type="region of interest" description="Disordered" evidence="1">
    <location>
        <begin position="170"/>
        <end position="194"/>
    </location>
</feature>
<sequence>MSEKLLQTSQPVDFSRQPSNVGFDLAYSPCEAGMFNFHKIHQGQKASAFLRDESDAPTLSALSPATGKSSSLFANYATNSKNNNTLNTTDNILKSTGNTIGGSTATTPSLPASASSASFFPLTSAPNKTPTSSLTAKPIHATSSASSLATLTDAFKSAMGRGALSAVLNDQNKQHQRSSSLSKKELNHLFPQSM</sequence>
<evidence type="ECO:0000256" key="1">
    <source>
        <dbReference type="SAM" id="MobiDB-lite"/>
    </source>
</evidence>
<evidence type="ECO:0000313" key="5">
    <source>
        <dbReference type="EMBL" id="CAF4523746.1"/>
    </source>
</evidence>
<evidence type="ECO:0000313" key="4">
    <source>
        <dbReference type="EMBL" id="CAF4110255.1"/>
    </source>
</evidence>
<dbReference type="Proteomes" id="UP000681722">
    <property type="component" value="Unassembled WGS sequence"/>
</dbReference>
<comment type="caution">
    <text evidence="3">The sequence shown here is derived from an EMBL/GenBank/DDBJ whole genome shotgun (WGS) entry which is preliminary data.</text>
</comment>